<evidence type="ECO:0000313" key="3">
    <source>
        <dbReference type="Proteomes" id="UP001500218"/>
    </source>
</evidence>
<reference evidence="3" key="1">
    <citation type="journal article" date="2019" name="Int. J. Syst. Evol. Microbiol.">
        <title>The Global Catalogue of Microorganisms (GCM) 10K type strain sequencing project: providing services to taxonomists for standard genome sequencing and annotation.</title>
        <authorList>
            <consortium name="The Broad Institute Genomics Platform"/>
            <consortium name="The Broad Institute Genome Sequencing Center for Infectious Disease"/>
            <person name="Wu L."/>
            <person name="Ma J."/>
        </authorList>
    </citation>
    <scope>NUCLEOTIDE SEQUENCE [LARGE SCALE GENOMIC DNA]</scope>
    <source>
        <strain evidence="3">JCM 13250</strain>
    </source>
</reference>
<sequence length="150" mass="14908">MGLTGAARQATGVGALGKGTGVADGLDARPSTRSSPVRPPARAASSADAVSPGGMLRGDASLPGEASLPGGTGPIGDQRSQRRRGRTGCDTVLAAELPVPAEPGRWVEERSSSGHVAAAPTGGCAAVVDRRADGGSGHPRRSMMDGDLSW</sequence>
<organism evidence="2 3">
    <name type="scientific">Luedemannella flava</name>
    <dbReference type="NCBI Taxonomy" id="349316"/>
    <lineage>
        <taxon>Bacteria</taxon>
        <taxon>Bacillati</taxon>
        <taxon>Actinomycetota</taxon>
        <taxon>Actinomycetes</taxon>
        <taxon>Micromonosporales</taxon>
        <taxon>Micromonosporaceae</taxon>
        <taxon>Luedemannella</taxon>
    </lineage>
</organism>
<feature type="region of interest" description="Disordered" evidence="1">
    <location>
        <begin position="1"/>
        <end position="88"/>
    </location>
</feature>
<feature type="region of interest" description="Disordered" evidence="1">
    <location>
        <begin position="127"/>
        <end position="150"/>
    </location>
</feature>
<gene>
    <name evidence="2" type="ORF">GCM10009682_58250</name>
</gene>
<protein>
    <submittedName>
        <fullName evidence="2">Uncharacterized protein</fullName>
    </submittedName>
</protein>
<proteinExistence type="predicted"/>
<comment type="caution">
    <text evidence="2">The sequence shown here is derived from an EMBL/GenBank/DDBJ whole genome shotgun (WGS) entry which is preliminary data.</text>
</comment>
<evidence type="ECO:0000313" key="2">
    <source>
        <dbReference type="EMBL" id="GAA1832097.1"/>
    </source>
</evidence>
<dbReference type="Proteomes" id="UP001500218">
    <property type="component" value="Unassembled WGS sequence"/>
</dbReference>
<accession>A0ABP4YV97</accession>
<feature type="compositionally biased region" description="Low complexity" evidence="1">
    <location>
        <begin position="28"/>
        <end position="52"/>
    </location>
</feature>
<keyword evidence="3" id="KW-1185">Reference proteome</keyword>
<evidence type="ECO:0000256" key="1">
    <source>
        <dbReference type="SAM" id="MobiDB-lite"/>
    </source>
</evidence>
<dbReference type="EMBL" id="BAAALT010000273">
    <property type="protein sequence ID" value="GAA1832097.1"/>
    <property type="molecule type" value="Genomic_DNA"/>
</dbReference>
<name>A0ABP4YV97_9ACTN</name>